<keyword evidence="1" id="KW-0547">Nucleotide-binding</keyword>
<reference evidence="10" key="1">
    <citation type="journal article" date="2022" name="Int. J. Syst. Evol. Microbiol.">
        <title>Anaeromyxobacter oryzae sp. nov., Anaeromyxobacter diazotrophicus sp. nov. and Anaeromyxobacter paludicola sp. nov., isolated from paddy soils.</title>
        <authorList>
            <person name="Itoh H."/>
            <person name="Xu Z."/>
            <person name="Mise K."/>
            <person name="Masuda Y."/>
            <person name="Ushijima N."/>
            <person name="Hayakawa C."/>
            <person name="Shiratori Y."/>
            <person name="Senoo K."/>
        </authorList>
    </citation>
    <scope>NUCLEOTIDE SEQUENCE [LARGE SCALE GENOMIC DNA]</scope>
    <source>
        <strain evidence="10">Red232</strain>
    </source>
</reference>
<gene>
    <name evidence="9" type="primary">dctD</name>
    <name evidence="9" type="ORF">AMOR_39090</name>
</gene>
<dbReference type="PROSITE" id="PS50110">
    <property type="entry name" value="RESPONSE_REGULATORY"/>
    <property type="match status" value="1"/>
</dbReference>
<organism evidence="9 10">
    <name type="scientific">Anaeromyxobacter oryzae</name>
    <dbReference type="NCBI Taxonomy" id="2918170"/>
    <lineage>
        <taxon>Bacteria</taxon>
        <taxon>Pseudomonadati</taxon>
        <taxon>Myxococcota</taxon>
        <taxon>Myxococcia</taxon>
        <taxon>Myxococcales</taxon>
        <taxon>Cystobacterineae</taxon>
        <taxon>Anaeromyxobacteraceae</taxon>
        <taxon>Anaeromyxobacter</taxon>
    </lineage>
</organism>
<evidence type="ECO:0000259" key="7">
    <source>
        <dbReference type="PROSITE" id="PS50045"/>
    </source>
</evidence>
<evidence type="ECO:0000259" key="8">
    <source>
        <dbReference type="PROSITE" id="PS50110"/>
    </source>
</evidence>
<dbReference type="Pfam" id="PF00072">
    <property type="entry name" value="Response_reg"/>
    <property type="match status" value="1"/>
</dbReference>
<evidence type="ECO:0000313" key="10">
    <source>
        <dbReference type="Proteomes" id="UP001162891"/>
    </source>
</evidence>
<dbReference type="PROSITE" id="PS50045">
    <property type="entry name" value="SIGMA54_INTERACT_4"/>
    <property type="match status" value="1"/>
</dbReference>
<protein>
    <submittedName>
        <fullName evidence="9">Sigma-54-dependent Fis family transcriptional regulator</fullName>
    </submittedName>
</protein>
<keyword evidence="6" id="KW-0597">Phosphoprotein</keyword>
<feature type="domain" description="Sigma-54 factor interaction" evidence="7">
    <location>
        <begin position="140"/>
        <end position="369"/>
    </location>
</feature>
<dbReference type="InterPro" id="IPR002078">
    <property type="entry name" value="Sigma_54_int"/>
</dbReference>
<keyword evidence="10" id="KW-1185">Reference proteome</keyword>
<evidence type="ECO:0000313" key="9">
    <source>
        <dbReference type="EMBL" id="BDG04913.1"/>
    </source>
</evidence>
<evidence type="ECO:0000256" key="6">
    <source>
        <dbReference type="PROSITE-ProRule" id="PRU00169"/>
    </source>
</evidence>
<keyword evidence="5" id="KW-0804">Transcription</keyword>
<dbReference type="PANTHER" id="PTHR32071:SF117">
    <property type="entry name" value="PTS-DEPENDENT DIHYDROXYACETONE KINASE OPERON REGULATORY PROTEIN-RELATED"/>
    <property type="match status" value="1"/>
</dbReference>
<keyword evidence="2" id="KW-0067">ATP-binding</keyword>
<dbReference type="Gene3D" id="3.40.50.300">
    <property type="entry name" value="P-loop containing nucleotide triphosphate hydrolases"/>
    <property type="match status" value="1"/>
</dbReference>
<dbReference type="InterPro" id="IPR025944">
    <property type="entry name" value="Sigma_54_int_dom_CS"/>
</dbReference>
<evidence type="ECO:0000256" key="4">
    <source>
        <dbReference type="ARBA" id="ARBA00023125"/>
    </source>
</evidence>
<evidence type="ECO:0000256" key="3">
    <source>
        <dbReference type="ARBA" id="ARBA00023015"/>
    </source>
</evidence>
<dbReference type="PRINTS" id="PR01590">
    <property type="entry name" value="HTHFIS"/>
</dbReference>
<feature type="modified residue" description="4-aspartylphosphate" evidence="6">
    <location>
        <position position="53"/>
    </location>
</feature>
<dbReference type="Pfam" id="PF00158">
    <property type="entry name" value="Sigma54_activat"/>
    <property type="match status" value="1"/>
</dbReference>
<dbReference type="SMART" id="SM00448">
    <property type="entry name" value="REC"/>
    <property type="match status" value="1"/>
</dbReference>
<dbReference type="EMBL" id="AP025591">
    <property type="protein sequence ID" value="BDG04913.1"/>
    <property type="molecule type" value="Genomic_DNA"/>
</dbReference>
<dbReference type="Proteomes" id="UP001162891">
    <property type="component" value="Chromosome"/>
</dbReference>
<dbReference type="InterPro" id="IPR025943">
    <property type="entry name" value="Sigma_54_int_dom_ATP-bd_2"/>
</dbReference>
<dbReference type="InterPro" id="IPR001789">
    <property type="entry name" value="Sig_transdc_resp-reg_receiver"/>
</dbReference>
<dbReference type="Gene3D" id="3.40.50.2300">
    <property type="match status" value="1"/>
</dbReference>
<dbReference type="SUPFAM" id="SSF46689">
    <property type="entry name" value="Homeodomain-like"/>
    <property type="match status" value="1"/>
</dbReference>
<dbReference type="InterPro" id="IPR011006">
    <property type="entry name" value="CheY-like_superfamily"/>
</dbReference>
<name>A0ABM7WZJ2_9BACT</name>
<dbReference type="InterPro" id="IPR027417">
    <property type="entry name" value="P-loop_NTPase"/>
</dbReference>
<keyword evidence="3" id="KW-0805">Transcription regulation</keyword>
<dbReference type="PROSITE" id="PS00676">
    <property type="entry name" value="SIGMA54_INTERACT_2"/>
    <property type="match status" value="1"/>
</dbReference>
<dbReference type="SUPFAM" id="SSF52172">
    <property type="entry name" value="CheY-like"/>
    <property type="match status" value="1"/>
</dbReference>
<dbReference type="InterPro" id="IPR003593">
    <property type="entry name" value="AAA+_ATPase"/>
</dbReference>
<evidence type="ECO:0000256" key="2">
    <source>
        <dbReference type="ARBA" id="ARBA00022840"/>
    </source>
</evidence>
<dbReference type="Gene3D" id="1.10.10.60">
    <property type="entry name" value="Homeodomain-like"/>
    <property type="match status" value="1"/>
</dbReference>
<keyword evidence="4" id="KW-0238">DNA-binding</keyword>
<accession>A0ABM7WZJ2</accession>
<feature type="domain" description="Response regulatory" evidence="8">
    <location>
        <begin position="4"/>
        <end position="118"/>
    </location>
</feature>
<evidence type="ECO:0000256" key="5">
    <source>
        <dbReference type="ARBA" id="ARBA00023163"/>
    </source>
</evidence>
<dbReference type="Pfam" id="PF25601">
    <property type="entry name" value="AAA_lid_14"/>
    <property type="match status" value="1"/>
</dbReference>
<sequence length="454" mass="49598">MPVTVLVVDDERNIQLTLSRALSMEGYAVETASGGREALEKISARPVDVVVMDVRMPDLDGLSVLQQARETRPDLPVVIMSGHGSIETVRSAFKLGAFDYLEKPITEKEKLLVAVKNALALQSLRAENAALRREAGLSEMVGGGPAMQRLFDLVRRAAPSEGRVLVTGENGTGKELVARAIHENSRRKDGPFVKLNCAAVPADLIESELFGHERGAFTGAVAARKGKFELADGGTLFLDEVGDMPAAMQAKVLRVLQEGEFERVGGGQTLKCDVRVVAATNKDLQAEVQAGRFREDLYYRLNVVPIHAPPLRERKEDVPELSTRFLAEACERNGRRPMRLARDAVLALQAHGWPGNVRELRNLVERLAILCDGPEISADDVATVLPDARKPRADRFRAGASFHELVDEAEREIILGALDAHGDNVSDTARTLGLERSHLYKKMRGLGIKRGTGE</sequence>
<dbReference type="PANTHER" id="PTHR32071">
    <property type="entry name" value="TRANSCRIPTIONAL REGULATORY PROTEIN"/>
    <property type="match status" value="1"/>
</dbReference>
<dbReference type="RefSeq" id="WP_248353427.1">
    <property type="nucleotide sequence ID" value="NZ_AP025591.1"/>
</dbReference>
<proteinExistence type="predicted"/>
<evidence type="ECO:0000256" key="1">
    <source>
        <dbReference type="ARBA" id="ARBA00022741"/>
    </source>
</evidence>
<dbReference type="Gene3D" id="1.10.8.60">
    <property type="match status" value="1"/>
</dbReference>
<dbReference type="SMART" id="SM00382">
    <property type="entry name" value="AAA"/>
    <property type="match status" value="1"/>
</dbReference>
<dbReference type="SUPFAM" id="SSF52540">
    <property type="entry name" value="P-loop containing nucleoside triphosphate hydrolases"/>
    <property type="match status" value="1"/>
</dbReference>
<dbReference type="Pfam" id="PF02954">
    <property type="entry name" value="HTH_8"/>
    <property type="match status" value="1"/>
</dbReference>
<dbReference type="CDD" id="cd00009">
    <property type="entry name" value="AAA"/>
    <property type="match status" value="1"/>
</dbReference>
<dbReference type="InterPro" id="IPR058031">
    <property type="entry name" value="AAA_lid_NorR"/>
</dbReference>
<dbReference type="InterPro" id="IPR009057">
    <property type="entry name" value="Homeodomain-like_sf"/>
</dbReference>
<dbReference type="PROSITE" id="PS00688">
    <property type="entry name" value="SIGMA54_INTERACT_3"/>
    <property type="match status" value="1"/>
</dbReference>
<dbReference type="InterPro" id="IPR002197">
    <property type="entry name" value="HTH_Fis"/>
</dbReference>